<dbReference type="SMART" id="SM00530">
    <property type="entry name" value="HTH_XRE"/>
    <property type="match status" value="1"/>
</dbReference>
<gene>
    <name evidence="3" type="ORF">HD601_004594</name>
</gene>
<dbReference type="InterPro" id="IPR010982">
    <property type="entry name" value="Lambda_DNA-bd_dom_sf"/>
</dbReference>
<feature type="domain" description="HTH cro/C1-type" evidence="2">
    <location>
        <begin position="23"/>
        <end position="77"/>
    </location>
</feature>
<evidence type="ECO:0000313" key="3">
    <source>
        <dbReference type="EMBL" id="MBB5790019.1"/>
    </source>
</evidence>
<dbReference type="EMBL" id="JACHMM010000001">
    <property type="protein sequence ID" value="MBB5790019.1"/>
    <property type="molecule type" value="Genomic_DNA"/>
</dbReference>
<dbReference type="PANTHER" id="PTHR46797:SF1">
    <property type="entry name" value="METHYLPHOSPHONATE SYNTHASE"/>
    <property type="match status" value="1"/>
</dbReference>
<protein>
    <submittedName>
        <fullName evidence="3">Transcriptional regulator with XRE-family HTH domain</fullName>
    </submittedName>
</protein>
<keyword evidence="1" id="KW-0238">DNA-binding</keyword>
<sequence length="137" mass="15257">MSGPEEREDRSTPLLRTMLGDVLRRTRQDQGRTLADVATDAKVSMPYLSEVERGRKEASSEVLAAVCDALGLELSDLLGEVRRDLVEHRATVIRLDTVRALRRREPLPVPAPVVAPRKVPRRRPSTERNGDVLLLAA</sequence>
<dbReference type="Gene3D" id="1.10.260.40">
    <property type="entry name" value="lambda repressor-like DNA-binding domains"/>
    <property type="match status" value="1"/>
</dbReference>
<reference evidence="3 4" key="1">
    <citation type="submission" date="2020-08" db="EMBL/GenBank/DDBJ databases">
        <title>Sequencing the genomes of 1000 actinobacteria strains.</title>
        <authorList>
            <person name="Klenk H.-P."/>
        </authorList>
    </citation>
    <scope>NUCLEOTIDE SEQUENCE [LARGE SCALE GENOMIC DNA]</scope>
    <source>
        <strain evidence="3 4">DSM 102122</strain>
    </source>
</reference>
<dbReference type="SUPFAM" id="SSF47413">
    <property type="entry name" value="lambda repressor-like DNA-binding domains"/>
    <property type="match status" value="1"/>
</dbReference>
<evidence type="ECO:0000313" key="4">
    <source>
        <dbReference type="Proteomes" id="UP000542813"/>
    </source>
</evidence>
<dbReference type="RefSeq" id="WP_184825773.1">
    <property type="nucleotide sequence ID" value="NZ_JACHMM010000001.1"/>
</dbReference>
<keyword evidence="4" id="KW-1185">Reference proteome</keyword>
<dbReference type="PANTHER" id="PTHR46797">
    <property type="entry name" value="HTH-TYPE TRANSCRIPTIONAL REGULATOR"/>
    <property type="match status" value="1"/>
</dbReference>
<comment type="caution">
    <text evidence="3">The sequence shown here is derived from an EMBL/GenBank/DDBJ whole genome shotgun (WGS) entry which is preliminary data.</text>
</comment>
<evidence type="ECO:0000256" key="1">
    <source>
        <dbReference type="ARBA" id="ARBA00023125"/>
    </source>
</evidence>
<dbReference type="Proteomes" id="UP000542813">
    <property type="component" value="Unassembled WGS sequence"/>
</dbReference>
<dbReference type="PROSITE" id="PS50943">
    <property type="entry name" value="HTH_CROC1"/>
    <property type="match status" value="1"/>
</dbReference>
<proteinExistence type="predicted"/>
<evidence type="ECO:0000259" key="2">
    <source>
        <dbReference type="PROSITE" id="PS50943"/>
    </source>
</evidence>
<dbReference type="InterPro" id="IPR001387">
    <property type="entry name" value="Cro/C1-type_HTH"/>
</dbReference>
<dbReference type="GO" id="GO:0003700">
    <property type="term" value="F:DNA-binding transcription factor activity"/>
    <property type="evidence" value="ECO:0007669"/>
    <property type="project" value="TreeGrafter"/>
</dbReference>
<dbReference type="GO" id="GO:0003677">
    <property type="term" value="F:DNA binding"/>
    <property type="evidence" value="ECO:0007669"/>
    <property type="project" value="UniProtKB-KW"/>
</dbReference>
<organism evidence="3 4">
    <name type="scientific">Jiangella mangrovi</name>
    <dbReference type="NCBI Taxonomy" id="1524084"/>
    <lineage>
        <taxon>Bacteria</taxon>
        <taxon>Bacillati</taxon>
        <taxon>Actinomycetota</taxon>
        <taxon>Actinomycetes</taxon>
        <taxon>Jiangellales</taxon>
        <taxon>Jiangellaceae</taxon>
        <taxon>Jiangella</taxon>
    </lineage>
</organism>
<dbReference type="Pfam" id="PF13560">
    <property type="entry name" value="HTH_31"/>
    <property type="match status" value="1"/>
</dbReference>
<dbReference type="GO" id="GO:0005829">
    <property type="term" value="C:cytosol"/>
    <property type="evidence" value="ECO:0007669"/>
    <property type="project" value="TreeGrafter"/>
</dbReference>
<accession>A0A7W9LN99</accession>
<dbReference type="AlphaFoldDB" id="A0A7W9LN99"/>
<name>A0A7W9LN99_9ACTN</name>
<dbReference type="CDD" id="cd00093">
    <property type="entry name" value="HTH_XRE"/>
    <property type="match status" value="1"/>
</dbReference>
<dbReference type="InterPro" id="IPR050807">
    <property type="entry name" value="TransReg_Diox_bact_type"/>
</dbReference>